<protein>
    <submittedName>
        <fullName evidence="3">Uncharacterized protein</fullName>
    </submittedName>
</protein>
<evidence type="ECO:0000313" key="3">
    <source>
        <dbReference type="WBParaSite" id="scaffold7785_cov167.g12406"/>
    </source>
</evidence>
<sequence length="354" mass="38622">MRDVRTITSNDVQQQQQQRQTTPQSSPQQLLNYGPQSNDSSSKLSPEGPHPLTTNWNRAGGSLPNVHQMVVQQPAMGSTPPSPYNCAVNNNYCWSPSWTNVQTAAAASNQFQQQQRAARTRSPGATHFHPYRNGTSPSGGHEAKMVESGGPGGVHLQPPDPTWSKTRSDPAIHTNTSATNPNLIDPNFLSYPFYSEVQNSWNNETPKMFNGPATAPPTAQIQPSVLFFPSYPLGQTNMPLNQTNSISAPTSPTTLSSSSSMENYHPLAAIPGGKMMQGQLNNNNQWSQHRHFSASPDGMEVPNICVTGTDGSLDVDCFQDLQDLHLDSETLQMLKDQADHENMVDPACETQLLS</sequence>
<reference evidence="3" key="1">
    <citation type="submission" date="2022-11" db="UniProtKB">
        <authorList>
            <consortium name="WormBaseParasite"/>
        </authorList>
    </citation>
    <scope>IDENTIFICATION</scope>
</reference>
<evidence type="ECO:0000313" key="2">
    <source>
        <dbReference type="Proteomes" id="UP000887561"/>
    </source>
</evidence>
<organism evidence="2 3">
    <name type="scientific">Meloidogyne javanica</name>
    <name type="common">Root-knot nematode worm</name>
    <dbReference type="NCBI Taxonomy" id="6303"/>
    <lineage>
        <taxon>Eukaryota</taxon>
        <taxon>Metazoa</taxon>
        <taxon>Ecdysozoa</taxon>
        <taxon>Nematoda</taxon>
        <taxon>Chromadorea</taxon>
        <taxon>Rhabditida</taxon>
        <taxon>Tylenchina</taxon>
        <taxon>Tylenchomorpha</taxon>
        <taxon>Tylenchoidea</taxon>
        <taxon>Meloidogynidae</taxon>
        <taxon>Meloidogyninae</taxon>
        <taxon>Meloidogyne</taxon>
        <taxon>Meloidogyne incognita group</taxon>
    </lineage>
</organism>
<dbReference type="Proteomes" id="UP000887561">
    <property type="component" value="Unplaced"/>
</dbReference>
<feature type="region of interest" description="Disordered" evidence="1">
    <location>
        <begin position="108"/>
        <end position="153"/>
    </location>
</feature>
<accession>A0A915N8B9</accession>
<feature type="compositionally biased region" description="Low complexity" evidence="1">
    <location>
        <begin position="108"/>
        <end position="117"/>
    </location>
</feature>
<name>A0A915N8B9_MELJA</name>
<feature type="region of interest" description="Disordered" evidence="1">
    <location>
        <begin position="1"/>
        <end position="61"/>
    </location>
</feature>
<keyword evidence="2" id="KW-1185">Reference proteome</keyword>
<dbReference type="WBParaSite" id="scaffold7785_cov167.g12406">
    <property type="protein sequence ID" value="scaffold7785_cov167.g12406"/>
    <property type="gene ID" value="scaffold7785_cov167.g12406"/>
</dbReference>
<feature type="compositionally biased region" description="Polar residues" evidence="1">
    <location>
        <begin position="1"/>
        <end position="12"/>
    </location>
</feature>
<proteinExistence type="predicted"/>
<feature type="compositionally biased region" description="Low complexity" evidence="1">
    <location>
        <begin position="13"/>
        <end position="29"/>
    </location>
</feature>
<feature type="compositionally biased region" description="Polar residues" evidence="1">
    <location>
        <begin position="30"/>
        <end position="44"/>
    </location>
</feature>
<evidence type="ECO:0000256" key="1">
    <source>
        <dbReference type="SAM" id="MobiDB-lite"/>
    </source>
</evidence>
<dbReference type="AlphaFoldDB" id="A0A915N8B9"/>